<reference evidence="1" key="1">
    <citation type="submission" date="2016-10" db="EMBL/GenBank/DDBJ databases">
        <authorList>
            <person name="Benchimol M."/>
            <person name="Almeida L.G."/>
            <person name="Vasconcelos A.T."/>
            <person name="Perreira-Neves A."/>
            <person name="Rosa I.A."/>
            <person name="Tasca T."/>
            <person name="Bogo M.R."/>
            <person name="de Souza W."/>
        </authorList>
    </citation>
    <scope>NUCLEOTIDE SEQUENCE [LARGE SCALE GENOMIC DNA]</scope>
    <source>
        <strain evidence="1">K</strain>
    </source>
</reference>
<dbReference type="RefSeq" id="XP_068355988.1">
    <property type="nucleotide sequence ID" value="XM_068493363.1"/>
</dbReference>
<dbReference type="EMBL" id="MLAK01000849">
    <property type="protein sequence ID" value="OHT02852.1"/>
    <property type="molecule type" value="Genomic_DNA"/>
</dbReference>
<keyword evidence="2" id="KW-1185">Reference proteome</keyword>
<comment type="caution">
    <text evidence="1">The sequence shown here is derived from an EMBL/GenBank/DDBJ whole genome shotgun (WGS) entry which is preliminary data.</text>
</comment>
<evidence type="ECO:0000313" key="1">
    <source>
        <dbReference type="EMBL" id="OHT02852.1"/>
    </source>
</evidence>
<organism evidence="1 2">
    <name type="scientific">Tritrichomonas foetus</name>
    <dbReference type="NCBI Taxonomy" id="1144522"/>
    <lineage>
        <taxon>Eukaryota</taxon>
        <taxon>Metamonada</taxon>
        <taxon>Parabasalia</taxon>
        <taxon>Tritrichomonadida</taxon>
        <taxon>Tritrichomonadidae</taxon>
        <taxon>Tritrichomonas</taxon>
    </lineage>
</organism>
<dbReference type="Proteomes" id="UP000179807">
    <property type="component" value="Unassembled WGS sequence"/>
</dbReference>
<protein>
    <submittedName>
        <fullName evidence="1">Uncharacterized protein</fullName>
    </submittedName>
</protein>
<sequence length="354" mass="41832">MQNTFIDLYVYGTFNPDTGFYLQNSEKSKSLTFSKVFPDDQLYFTQIEIKDDCNIICLENNTYEIISTPFLINLYDQTPTIPFILSREYLKSQPKDKVEQQYKIIIRLATSNLPIQLAYNDGPEWKKEISLLYNYLTTIQPKGEILPPLKLLDYAKNLSHWILYVNDFQECSLVTEFSKFALQKFYEARLFGATSILSHRIEQLFERDPFLFPIDLELDDYNFFTQNFELIRDELISCDDLLVLLKGYQISLHDSFCEIVRDWIDQSFKLDIEKFMKIYQERFTITKFFNGAYKLDEYKNIFTCFNEFASLFFITSDIDIKVLNEMCKPGESAVPKEIVAELICFIQKLPKKLK</sequence>
<evidence type="ECO:0000313" key="2">
    <source>
        <dbReference type="Proteomes" id="UP000179807"/>
    </source>
</evidence>
<name>A0A1J4JZ95_9EUKA</name>
<dbReference type="GeneID" id="94828067"/>
<proteinExistence type="predicted"/>
<accession>A0A1J4JZ95</accession>
<dbReference type="AlphaFoldDB" id="A0A1J4JZ95"/>
<dbReference type="VEuPathDB" id="TrichDB:TRFO_06884"/>
<gene>
    <name evidence="1" type="ORF">TRFO_06884</name>
</gene>